<gene>
    <name evidence="1" type="ORF">F4820DRAFT_437290</name>
</gene>
<accession>A0ACB9YMD2</accession>
<evidence type="ECO:0000313" key="1">
    <source>
        <dbReference type="EMBL" id="KAI4860276.1"/>
    </source>
</evidence>
<reference evidence="1 2" key="1">
    <citation type="journal article" date="2022" name="New Phytol.">
        <title>Ecological generalism drives hyperdiversity of secondary metabolite gene clusters in xylarialean endophytes.</title>
        <authorList>
            <person name="Franco M.E.E."/>
            <person name="Wisecaver J.H."/>
            <person name="Arnold A.E."/>
            <person name="Ju Y.M."/>
            <person name="Slot J.C."/>
            <person name="Ahrendt S."/>
            <person name="Moore L.P."/>
            <person name="Eastman K.E."/>
            <person name="Scott K."/>
            <person name="Konkel Z."/>
            <person name="Mondo S.J."/>
            <person name="Kuo A."/>
            <person name="Hayes R.D."/>
            <person name="Haridas S."/>
            <person name="Andreopoulos B."/>
            <person name="Riley R."/>
            <person name="LaButti K."/>
            <person name="Pangilinan J."/>
            <person name="Lipzen A."/>
            <person name="Amirebrahimi M."/>
            <person name="Yan J."/>
            <person name="Adam C."/>
            <person name="Keymanesh K."/>
            <person name="Ng V."/>
            <person name="Louie K."/>
            <person name="Northen T."/>
            <person name="Drula E."/>
            <person name="Henrissat B."/>
            <person name="Hsieh H.M."/>
            <person name="Youens-Clark K."/>
            <person name="Lutzoni F."/>
            <person name="Miadlikowska J."/>
            <person name="Eastwood D.C."/>
            <person name="Hamelin R.C."/>
            <person name="Grigoriev I.V."/>
            <person name="U'Ren J.M."/>
        </authorList>
    </citation>
    <scope>NUCLEOTIDE SEQUENCE [LARGE SCALE GENOMIC DNA]</scope>
    <source>
        <strain evidence="1 2">CBS 119005</strain>
    </source>
</reference>
<dbReference type="EMBL" id="MU393592">
    <property type="protein sequence ID" value="KAI4860276.1"/>
    <property type="molecule type" value="Genomic_DNA"/>
</dbReference>
<sequence length="136" mass="14465">MATTWLSTHGIGAIKDSSSSFAITADKGSALVRPTNPNQLSGWIHFTIPSPPVISPNLKEVAVDFSSQSASVDTVAVYLANSVKFKEEGLQKDQSFTLPITSTSAVYERKGLAVAILVQFDNVGSNLRLQSVGIQV</sequence>
<proteinExistence type="predicted"/>
<name>A0ACB9YMD2_9PEZI</name>
<organism evidence="1 2">
    <name type="scientific">Hypoxylon rubiginosum</name>
    <dbReference type="NCBI Taxonomy" id="110542"/>
    <lineage>
        <taxon>Eukaryota</taxon>
        <taxon>Fungi</taxon>
        <taxon>Dikarya</taxon>
        <taxon>Ascomycota</taxon>
        <taxon>Pezizomycotina</taxon>
        <taxon>Sordariomycetes</taxon>
        <taxon>Xylariomycetidae</taxon>
        <taxon>Xylariales</taxon>
        <taxon>Hypoxylaceae</taxon>
        <taxon>Hypoxylon</taxon>
    </lineage>
</organism>
<protein>
    <submittedName>
        <fullName evidence="1">Uncharacterized protein</fullName>
    </submittedName>
</protein>
<keyword evidence="2" id="KW-1185">Reference proteome</keyword>
<comment type="caution">
    <text evidence="1">The sequence shown here is derived from an EMBL/GenBank/DDBJ whole genome shotgun (WGS) entry which is preliminary data.</text>
</comment>
<evidence type="ECO:0000313" key="2">
    <source>
        <dbReference type="Proteomes" id="UP001497700"/>
    </source>
</evidence>
<dbReference type="Proteomes" id="UP001497700">
    <property type="component" value="Unassembled WGS sequence"/>
</dbReference>